<reference evidence="2" key="3">
    <citation type="submission" date="2025-09" db="UniProtKB">
        <authorList>
            <consortium name="Ensembl"/>
        </authorList>
    </citation>
    <scope>IDENTIFICATION</scope>
</reference>
<evidence type="ECO:0000256" key="1">
    <source>
        <dbReference type="SAM" id="MobiDB-lite"/>
    </source>
</evidence>
<organism evidence="2 3">
    <name type="scientific">Sarcophilus harrisii</name>
    <name type="common">Tasmanian devil</name>
    <name type="synonym">Sarcophilus laniarius</name>
    <dbReference type="NCBI Taxonomy" id="9305"/>
    <lineage>
        <taxon>Eukaryota</taxon>
        <taxon>Metazoa</taxon>
        <taxon>Chordata</taxon>
        <taxon>Craniata</taxon>
        <taxon>Vertebrata</taxon>
        <taxon>Euteleostomi</taxon>
        <taxon>Mammalia</taxon>
        <taxon>Metatheria</taxon>
        <taxon>Dasyuromorphia</taxon>
        <taxon>Dasyuridae</taxon>
        <taxon>Sarcophilus</taxon>
    </lineage>
</organism>
<sequence>MELPGEAAPATAGAPARYPRPGKLSWFGNPTPGSARPCVSGSQRPWDLPLSPATTSGRAPRPSPWRALSSTFRT</sequence>
<name>A0A7N4P847_SARHA</name>
<reference evidence="2 3" key="1">
    <citation type="journal article" date="2011" name="Proc. Natl. Acad. Sci. U.S.A.">
        <title>Genetic diversity and population structure of the endangered marsupial Sarcophilus harrisii (Tasmanian devil).</title>
        <authorList>
            <person name="Miller W."/>
            <person name="Hayes V.M."/>
            <person name="Ratan A."/>
            <person name="Petersen D.C."/>
            <person name="Wittekindt N.E."/>
            <person name="Miller J."/>
            <person name="Walenz B."/>
            <person name="Knight J."/>
            <person name="Qi J."/>
            <person name="Zhao F."/>
            <person name="Wang Q."/>
            <person name="Bedoya-Reina O.C."/>
            <person name="Katiyar N."/>
            <person name="Tomsho L.P."/>
            <person name="Kasson L.M."/>
            <person name="Hardie R.A."/>
            <person name="Woodbridge P."/>
            <person name="Tindall E.A."/>
            <person name="Bertelsen M.F."/>
            <person name="Dixon D."/>
            <person name="Pyecroft S."/>
            <person name="Helgen K.M."/>
            <person name="Lesk A.M."/>
            <person name="Pringle T.H."/>
            <person name="Patterson N."/>
            <person name="Zhang Y."/>
            <person name="Kreiss A."/>
            <person name="Woods G.M."/>
            <person name="Jones M.E."/>
            <person name="Schuster S.C."/>
        </authorList>
    </citation>
    <scope>NUCLEOTIDE SEQUENCE [LARGE SCALE GENOMIC DNA]</scope>
</reference>
<accession>A0A7N4P847</accession>
<evidence type="ECO:0000313" key="2">
    <source>
        <dbReference type="Ensembl" id="ENSSHAP00000033724.1"/>
    </source>
</evidence>
<reference evidence="2" key="2">
    <citation type="submission" date="2025-08" db="UniProtKB">
        <authorList>
            <consortium name="Ensembl"/>
        </authorList>
    </citation>
    <scope>IDENTIFICATION</scope>
</reference>
<gene>
    <name evidence="2" type="primary">RIN1</name>
</gene>
<dbReference type="Ensembl" id="ENSSHAT00000034435.1">
    <property type="protein sequence ID" value="ENSSHAP00000033724.1"/>
    <property type="gene ID" value="ENSSHAG00000025601.1"/>
</dbReference>
<keyword evidence="3" id="KW-1185">Reference proteome</keyword>
<proteinExistence type="predicted"/>
<dbReference type="Proteomes" id="UP000007648">
    <property type="component" value="Unassembled WGS sequence"/>
</dbReference>
<feature type="compositionally biased region" description="Low complexity" evidence="1">
    <location>
        <begin position="1"/>
        <end position="22"/>
    </location>
</feature>
<evidence type="ECO:0000313" key="3">
    <source>
        <dbReference type="Proteomes" id="UP000007648"/>
    </source>
</evidence>
<dbReference type="GeneTree" id="ENSGT01030000236130"/>
<feature type="region of interest" description="Disordered" evidence="1">
    <location>
        <begin position="1"/>
        <end position="74"/>
    </location>
</feature>
<dbReference type="AlphaFoldDB" id="A0A7N4P847"/>
<dbReference type="InParanoid" id="A0A7N4P847"/>
<protein>
    <submittedName>
        <fullName evidence="2">Uncharacterized protein</fullName>
    </submittedName>
</protein>